<evidence type="ECO:0000313" key="3">
    <source>
        <dbReference type="EMBL" id="CAI6089065.1"/>
    </source>
</evidence>
<protein>
    <submittedName>
        <fullName evidence="3">Uncharacterized protein</fullName>
    </submittedName>
</protein>
<gene>
    <name evidence="3" type="ORF">CCHLO57077_00013862</name>
</gene>
<proteinExistence type="predicted"/>
<keyword evidence="4" id="KW-1185">Reference proteome</keyword>
<feature type="region of interest" description="Disordered" evidence="1">
    <location>
        <begin position="81"/>
        <end position="119"/>
    </location>
</feature>
<evidence type="ECO:0000256" key="1">
    <source>
        <dbReference type="SAM" id="MobiDB-lite"/>
    </source>
</evidence>
<organism evidence="3 4">
    <name type="scientific">Clonostachys chloroleuca</name>
    <dbReference type="NCBI Taxonomy" id="1926264"/>
    <lineage>
        <taxon>Eukaryota</taxon>
        <taxon>Fungi</taxon>
        <taxon>Dikarya</taxon>
        <taxon>Ascomycota</taxon>
        <taxon>Pezizomycotina</taxon>
        <taxon>Sordariomycetes</taxon>
        <taxon>Hypocreomycetidae</taxon>
        <taxon>Hypocreales</taxon>
        <taxon>Bionectriaceae</taxon>
        <taxon>Clonostachys</taxon>
    </lineage>
</organism>
<keyword evidence="2" id="KW-0812">Transmembrane</keyword>
<evidence type="ECO:0000256" key="2">
    <source>
        <dbReference type="SAM" id="Phobius"/>
    </source>
</evidence>
<feature type="transmembrane region" description="Helical" evidence="2">
    <location>
        <begin position="42"/>
        <end position="66"/>
    </location>
</feature>
<dbReference type="AlphaFoldDB" id="A0AA35M222"/>
<sequence>MKLGIGNQPRDQPKCGVALQVQATSMHGGFGAKPLKTKLDKIVVGSSVGGFFGLLFLIMVIGLLWGRHISRRNAHKDARIEEAGLSGNHKSSAEGRIPLMTRSQSPEPEEPKPTYTPFTTLMSSTVGVLDRLHGEPKKSGGR</sequence>
<dbReference type="EMBL" id="CABFNP030000902">
    <property type="protein sequence ID" value="CAI6089065.1"/>
    <property type="molecule type" value="Genomic_DNA"/>
</dbReference>
<name>A0AA35M222_9HYPO</name>
<reference evidence="3" key="1">
    <citation type="submission" date="2023-01" db="EMBL/GenBank/DDBJ databases">
        <authorList>
            <person name="Piombo E."/>
        </authorList>
    </citation>
    <scope>NUCLEOTIDE SEQUENCE</scope>
</reference>
<dbReference type="Proteomes" id="UP001160390">
    <property type="component" value="Unassembled WGS sequence"/>
</dbReference>
<keyword evidence="2" id="KW-1133">Transmembrane helix</keyword>
<keyword evidence="2" id="KW-0472">Membrane</keyword>
<accession>A0AA35M222</accession>
<evidence type="ECO:0000313" key="4">
    <source>
        <dbReference type="Proteomes" id="UP001160390"/>
    </source>
</evidence>
<comment type="caution">
    <text evidence="3">The sequence shown here is derived from an EMBL/GenBank/DDBJ whole genome shotgun (WGS) entry which is preliminary data.</text>
</comment>